<organism evidence="2 3">
    <name type="scientific">Lobosporangium transversale</name>
    <dbReference type="NCBI Taxonomy" id="64571"/>
    <lineage>
        <taxon>Eukaryota</taxon>
        <taxon>Fungi</taxon>
        <taxon>Fungi incertae sedis</taxon>
        <taxon>Mucoromycota</taxon>
        <taxon>Mortierellomycotina</taxon>
        <taxon>Mortierellomycetes</taxon>
        <taxon>Mortierellales</taxon>
        <taxon>Mortierellaceae</taxon>
        <taxon>Lobosporangium</taxon>
    </lineage>
</organism>
<dbReference type="Proteomes" id="UP000193648">
    <property type="component" value="Unassembled WGS sequence"/>
</dbReference>
<feature type="transmembrane region" description="Helical" evidence="1">
    <location>
        <begin position="39"/>
        <end position="59"/>
    </location>
</feature>
<dbReference type="AlphaFoldDB" id="A0A1Y2GUE4"/>
<dbReference type="RefSeq" id="XP_021883660.1">
    <property type="nucleotide sequence ID" value="XM_022023441.1"/>
</dbReference>
<reference evidence="2 3" key="1">
    <citation type="submission" date="2016-07" db="EMBL/GenBank/DDBJ databases">
        <title>Pervasive Adenine N6-methylation of Active Genes in Fungi.</title>
        <authorList>
            <consortium name="DOE Joint Genome Institute"/>
            <person name="Mondo S.J."/>
            <person name="Dannebaum R.O."/>
            <person name="Kuo R.C."/>
            <person name="Labutti K."/>
            <person name="Haridas S."/>
            <person name="Kuo A."/>
            <person name="Salamov A."/>
            <person name="Ahrendt S.R."/>
            <person name="Lipzen A."/>
            <person name="Sullivan W."/>
            <person name="Andreopoulos W.B."/>
            <person name="Clum A."/>
            <person name="Lindquist E."/>
            <person name="Daum C."/>
            <person name="Ramamoorthy G.K."/>
            <person name="Gryganskyi A."/>
            <person name="Culley D."/>
            <person name="Magnuson J.K."/>
            <person name="James T.Y."/>
            <person name="O'Malley M.A."/>
            <person name="Stajich J.E."/>
            <person name="Spatafora J.W."/>
            <person name="Visel A."/>
            <person name="Grigoriev I.V."/>
        </authorList>
    </citation>
    <scope>NUCLEOTIDE SEQUENCE [LARGE SCALE GENOMIC DNA]</scope>
    <source>
        <strain evidence="2 3">NRRL 3116</strain>
    </source>
</reference>
<proteinExistence type="predicted"/>
<keyword evidence="1" id="KW-0812">Transmembrane</keyword>
<dbReference type="EMBL" id="MCFF01000009">
    <property type="protein sequence ID" value="ORZ23846.1"/>
    <property type="molecule type" value="Genomic_DNA"/>
</dbReference>
<comment type="caution">
    <text evidence="2">The sequence shown here is derived from an EMBL/GenBank/DDBJ whole genome shotgun (WGS) entry which is preliminary data.</text>
</comment>
<accession>A0A1Y2GUE4</accession>
<feature type="transmembrane region" description="Helical" evidence="1">
    <location>
        <begin position="6"/>
        <end position="27"/>
    </location>
</feature>
<keyword evidence="1" id="KW-0472">Membrane</keyword>
<name>A0A1Y2GUE4_9FUNG</name>
<gene>
    <name evidence="2" type="ORF">BCR41DRAFT_349297</name>
</gene>
<evidence type="ECO:0000256" key="1">
    <source>
        <dbReference type="SAM" id="Phobius"/>
    </source>
</evidence>
<dbReference type="InParanoid" id="A0A1Y2GUE4"/>
<evidence type="ECO:0000313" key="3">
    <source>
        <dbReference type="Proteomes" id="UP000193648"/>
    </source>
</evidence>
<evidence type="ECO:0000313" key="2">
    <source>
        <dbReference type="EMBL" id="ORZ23846.1"/>
    </source>
</evidence>
<keyword evidence="1" id="KW-1133">Transmembrane helix</keyword>
<keyword evidence="3" id="KW-1185">Reference proteome</keyword>
<sequence>MCFSSLVYFHSLFLGVPFSFLFLFLLLVACRFPSLPYFLLPRFLAVYRSWGLFCLWTAIETYFSRGGEVERWRDKEVEK</sequence>
<protein>
    <submittedName>
        <fullName evidence="2">Uncharacterized protein</fullName>
    </submittedName>
</protein>
<dbReference type="GeneID" id="33565285"/>